<dbReference type="PANTHER" id="PTHR30250:SF11">
    <property type="entry name" value="O-ANTIGEN TRANSPORTER-RELATED"/>
    <property type="match status" value="1"/>
</dbReference>
<feature type="transmembrane region" description="Helical" evidence="6">
    <location>
        <begin position="249"/>
        <end position="272"/>
    </location>
</feature>
<dbReference type="PANTHER" id="PTHR30250">
    <property type="entry name" value="PST FAMILY PREDICTED COLANIC ACID TRANSPORTER"/>
    <property type="match status" value="1"/>
</dbReference>
<dbReference type="AlphaFoldDB" id="A0A1F5VNV3"/>
<evidence type="ECO:0000256" key="6">
    <source>
        <dbReference type="SAM" id="Phobius"/>
    </source>
</evidence>
<feature type="transmembrane region" description="Helical" evidence="6">
    <location>
        <begin position="393"/>
        <end position="412"/>
    </location>
</feature>
<organism evidence="7 8">
    <name type="scientific">Candidatus Fischerbacteria bacterium RBG_13_37_8</name>
    <dbReference type="NCBI Taxonomy" id="1817863"/>
    <lineage>
        <taxon>Bacteria</taxon>
        <taxon>Candidatus Fischeribacteriota</taxon>
    </lineage>
</organism>
<accession>A0A1F5VNV3</accession>
<dbReference type="GO" id="GO:0005886">
    <property type="term" value="C:plasma membrane"/>
    <property type="evidence" value="ECO:0007669"/>
    <property type="project" value="UniProtKB-SubCell"/>
</dbReference>
<dbReference type="CDD" id="cd13128">
    <property type="entry name" value="MATE_Wzx_like"/>
    <property type="match status" value="1"/>
</dbReference>
<feature type="transmembrane region" description="Helical" evidence="6">
    <location>
        <begin position="424"/>
        <end position="441"/>
    </location>
</feature>
<feature type="transmembrane region" description="Helical" evidence="6">
    <location>
        <begin position="115"/>
        <end position="139"/>
    </location>
</feature>
<evidence type="ECO:0000256" key="4">
    <source>
        <dbReference type="ARBA" id="ARBA00022989"/>
    </source>
</evidence>
<keyword evidence="2" id="KW-1003">Cell membrane</keyword>
<feature type="transmembrane region" description="Helical" evidence="6">
    <location>
        <begin position="293"/>
        <end position="317"/>
    </location>
</feature>
<keyword evidence="5 6" id="KW-0472">Membrane</keyword>
<evidence type="ECO:0000256" key="2">
    <source>
        <dbReference type="ARBA" id="ARBA00022475"/>
    </source>
</evidence>
<dbReference type="InterPro" id="IPR050833">
    <property type="entry name" value="Poly_Biosynth_Transport"/>
</dbReference>
<proteinExistence type="predicted"/>
<feature type="transmembrane region" description="Helical" evidence="6">
    <location>
        <begin position="209"/>
        <end position="229"/>
    </location>
</feature>
<feature type="transmembrane region" description="Helical" evidence="6">
    <location>
        <begin position="39"/>
        <end position="62"/>
    </location>
</feature>
<keyword evidence="4 6" id="KW-1133">Transmembrane helix</keyword>
<comment type="caution">
    <text evidence="7">The sequence shown here is derived from an EMBL/GenBank/DDBJ whole genome shotgun (WGS) entry which is preliminary data.</text>
</comment>
<protein>
    <submittedName>
        <fullName evidence="7">Uncharacterized protein</fullName>
    </submittedName>
</protein>
<keyword evidence="3 6" id="KW-0812">Transmembrane</keyword>
<feature type="transmembrane region" description="Helical" evidence="6">
    <location>
        <begin position="179"/>
        <end position="197"/>
    </location>
</feature>
<dbReference type="EMBL" id="MFGW01000121">
    <property type="protein sequence ID" value="OGF65043.1"/>
    <property type="molecule type" value="Genomic_DNA"/>
</dbReference>
<feature type="transmembrane region" description="Helical" evidence="6">
    <location>
        <begin position="7"/>
        <end position="27"/>
    </location>
</feature>
<evidence type="ECO:0000256" key="5">
    <source>
        <dbReference type="ARBA" id="ARBA00023136"/>
    </source>
</evidence>
<dbReference type="Proteomes" id="UP000178943">
    <property type="component" value="Unassembled WGS sequence"/>
</dbReference>
<dbReference type="STRING" id="1817863.A2Y62_16570"/>
<feature type="transmembrane region" description="Helical" evidence="6">
    <location>
        <begin position="323"/>
        <end position="341"/>
    </location>
</feature>
<reference evidence="7 8" key="1">
    <citation type="journal article" date="2016" name="Nat. Commun.">
        <title>Thousands of microbial genomes shed light on interconnected biogeochemical processes in an aquifer system.</title>
        <authorList>
            <person name="Anantharaman K."/>
            <person name="Brown C.T."/>
            <person name="Hug L.A."/>
            <person name="Sharon I."/>
            <person name="Castelle C.J."/>
            <person name="Probst A.J."/>
            <person name="Thomas B.C."/>
            <person name="Singh A."/>
            <person name="Wilkins M.J."/>
            <person name="Karaoz U."/>
            <person name="Brodie E.L."/>
            <person name="Williams K.H."/>
            <person name="Hubbard S.S."/>
            <person name="Banfield J.F."/>
        </authorList>
    </citation>
    <scope>NUCLEOTIDE SEQUENCE [LARGE SCALE GENOMIC DNA]</scope>
</reference>
<gene>
    <name evidence="7" type="ORF">A2Y62_16570</name>
</gene>
<feature type="transmembrane region" description="Helical" evidence="6">
    <location>
        <begin position="362"/>
        <end position="381"/>
    </location>
</feature>
<name>A0A1F5VNV3_9BACT</name>
<sequence>MIVKKISLAFFINIIIHSLGFLSLYFVAHYMGPDVLGTLAFALAYMGIFQIFADLGLGSAHIKRVSEGMDFGKCNGTYFAAKSILNILMAVIILSTIFISKYVQNKSFISTSHEHVLYIILISTIIGNFSMMINISFNARQETAKQNIPMLLGKIFEALGKIIVALLGMGVVLLSCANLLSAIIILFCMVYLFRNYPVKKPDREYFKSYIKFALPVMFIGLLLTITQNIDRIMIQFFSTSADVGYYSGAQSISYILSLITIASTGLLFPTISSYSASNDIESICNLSHKAERYLSLLFFPVLIFICIFSDAICRIILGTQFVQAPHILIILSIIVLIDGITQPYSLQLVGTNRVILHAKLSCITYGLNIILNLLFIPKKIFSINLLGMAGKGAALATLISVIISSALFRYYAYRITGSKPNLQILNHMLSSVIMGTILYIIKYHFTFISWYHLMLLAVIAAVTYIGFLALIKEFTQKDLKLFLSIINPAQMKDYIVSELKSN</sequence>
<dbReference type="Pfam" id="PF13440">
    <property type="entry name" value="Polysacc_synt_3"/>
    <property type="match status" value="1"/>
</dbReference>
<evidence type="ECO:0000256" key="3">
    <source>
        <dbReference type="ARBA" id="ARBA00022692"/>
    </source>
</evidence>
<feature type="transmembrane region" description="Helical" evidence="6">
    <location>
        <begin position="151"/>
        <end position="173"/>
    </location>
</feature>
<feature type="transmembrane region" description="Helical" evidence="6">
    <location>
        <begin position="83"/>
        <end position="103"/>
    </location>
</feature>
<comment type="subcellular location">
    <subcellularLocation>
        <location evidence="1">Cell membrane</location>
        <topology evidence="1">Multi-pass membrane protein</topology>
    </subcellularLocation>
</comment>
<feature type="transmembrane region" description="Helical" evidence="6">
    <location>
        <begin position="447"/>
        <end position="471"/>
    </location>
</feature>
<evidence type="ECO:0000313" key="8">
    <source>
        <dbReference type="Proteomes" id="UP000178943"/>
    </source>
</evidence>
<evidence type="ECO:0000313" key="7">
    <source>
        <dbReference type="EMBL" id="OGF65043.1"/>
    </source>
</evidence>
<evidence type="ECO:0000256" key="1">
    <source>
        <dbReference type="ARBA" id="ARBA00004651"/>
    </source>
</evidence>